<evidence type="ECO:0000256" key="1">
    <source>
        <dbReference type="ARBA" id="ARBA00004123"/>
    </source>
</evidence>
<evidence type="ECO:0000313" key="9">
    <source>
        <dbReference type="Proteomes" id="UP001497516"/>
    </source>
</evidence>
<keyword evidence="9" id="KW-1185">Reference proteome</keyword>
<feature type="region of interest" description="Disordered" evidence="6">
    <location>
        <begin position="119"/>
        <end position="139"/>
    </location>
</feature>
<dbReference type="EMBL" id="OZ034815">
    <property type="protein sequence ID" value="CAL1369159.1"/>
    <property type="molecule type" value="Genomic_DNA"/>
</dbReference>
<dbReference type="SMART" id="SM00432">
    <property type="entry name" value="MADS"/>
    <property type="match status" value="1"/>
</dbReference>
<dbReference type="InterPro" id="IPR036879">
    <property type="entry name" value="TF_MADSbox_sf"/>
</dbReference>
<keyword evidence="4" id="KW-0804">Transcription</keyword>
<dbReference type="GO" id="GO:0046983">
    <property type="term" value="F:protein dimerization activity"/>
    <property type="evidence" value="ECO:0007669"/>
    <property type="project" value="InterPro"/>
</dbReference>
<keyword evidence="3" id="KW-0238">DNA-binding</keyword>
<keyword evidence="2" id="KW-0805">Transcription regulation</keyword>
<evidence type="ECO:0000256" key="6">
    <source>
        <dbReference type="SAM" id="MobiDB-lite"/>
    </source>
</evidence>
<organism evidence="8 9">
    <name type="scientific">Linum trigynum</name>
    <dbReference type="NCBI Taxonomy" id="586398"/>
    <lineage>
        <taxon>Eukaryota</taxon>
        <taxon>Viridiplantae</taxon>
        <taxon>Streptophyta</taxon>
        <taxon>Embryophyta</taxon>
        <taxon>Tracheophyta</taxon>
        <taxon>Spermatophyta</taxon>
        <taxon>Magnoliopsida</taxon>
        <taxon>eudicotyledons</taxon>
        <taxon>Gunneridae</taxon>
        <taxon>Pentapetalae</taxon>
        <taxon>rosids</taxon>
        <taxon>fabids</taxon>
        <taxon>Malpighiales</taxon>
        <taxon>Linaceae</taxon>
        <taxon>Linum</taxon>
    </lineage>
</organism>
<dbReference type="PROSITE" id="PS50066">
    <property type="entry name" value="MADS_BOX_2"/>
    <property type="match status" value="1"/>
</dbReference>
<comment type="subcellular location">
    <subcellularLocation>
        <location evidence="1">Nucleus</location>
    </subcellularLocation>
</comment>
<dbReference type="Pfam" id="PF00319">
    <property type="entry name" value="SRF-TF"/>
    <property type="match status" value="1"/>
</dbReference>
<dbReference type="GO" id="GO:0000981">
    <property type="term" value="F:DNA-binding transcription factor activity, RNA polymerase II-specific"/>
    <property type="evidence" value="ECO:0007669"/>
    <property type="project" value="TreeGrafter"/>
</dbReference>
<gene>
    <name evidence="8" type="ORF">LTRI10_LOCUS11917</name>
</gene>
<keyword evidence="5" id="KW-0539">Nucleus</keyword>
<protein>
    <recommendedName>
        <fullName evidence="7">MADS-box domain-containing protein</fullName>
    </recommendedName>
</protein>
<feature type="domain" description="MADS-box" evidence="7">
    <location>
        <begin position="20"/>
        <end position="54"/>
    </location>
</feature>
<dbReference type="InterPro" id="IPR002100">
    <property type="entry name" value="TF_MADSbox"/>
</dbReference>
<dbReference type="GO" id="GO:0000978">
    <property type="term" value="F:RNA polymerase II cis-regulatory region sequence-specific DNA binding"/>
    <property type="evidence" value="ECO:0007669"/>
    <property type="project" value="TreeGrafter"/>
</dbReference>
<proteinExistence type="predicted"/>
<name>A0AAV2D7E2_9ROSI</name>
<evidence type="ECO:0000256" key="3">
    <source>
        <dbReference type="ARBA" id="ARBA00023125"/>
    </source>
</evidence>
<evidence type="ECO:0000259" key="7">
    <source>
        <dbReference type="PROSITE" id="PS50066"/>
    </source>
</evidence>
<sequence>MIAGQHTDETPAVPTATIGGKRRKIEIKRIEQQSSLFVAFSKRRTGLFGKLDKFCKMSPRGTEAAIVTFSPAANKAHAHGSPSVDPVLQRFLDYMAGAEAAARKRSPQPERRRLSIVAAERRDGDEDGSGVSCAEESMELEELKESETALLRAKRDLEMRMSEDLIRESRTKKFL</sequence>
<dbReference type="PANTHER" id="PTHR11945">
    <property type="entry name" value="MADS BOX PROTEIN"/>
    <property type="match status" value="1"/>
</dbReference>
<accession>A0AAV2D7E2</accession>
<reference evidence="8 9" key="1">
    <citation type="submission" date="2024-04" db="EMBL/GenBank/DDBJ databases">
        <authorList>
            <person name="Fracassetti M."/>
        </authorList>
    </citation>
    <scope>NUCLEOTIDE SEQUENCE [LARGE SCALE GENOMIC DNA]</scope>
</reference>
<evidence type="ECO:0000256" key="5">
    <source>
        <dbReference type="ARBA" id="ARBA00023242"/>
    </source>
</evidence>
<dbReference type="GO" id="GO:0005634">
    <property type="term" value="C:nucleus"/>
    <property type="evidence" value="ECO:0007669"/>
    <property type="project" value="UniProtKB-SubCell"/>
</dbReference>
<dbReference type="SUPFAM" id="SSF55455">
    <property type="entry name" value="SRF-like"/>
    <property type="match status" value="1"/>
</dbReference>
<evidence type="ECO:0000256" key="2">
    <source>
        <dbReference type="ARBA" id="ARBA00023015"/>
    </source>
</evidence>
<dbReference type="PRINTS" id="PR00404">
    <property type="entry name" value="MADSDOMAIN"/>
</dbReference>
<dbReference type="AlphaFoldDB" id="A0AAV2D7E2"/>
<dbReference type="PANTHER" id="PTHR11945:SF775">
    <property type="entry name" value="MADS-BOX DOMAIN-CONTAINING PROTEIN"/>
    <property type="match status" value="1"/>
</dbReference>
<dbReference type="Proteomes" id="UP001497516">
    <property type="component" value="Chromosome 2"/>
</dbReference>
<dbReference type="Gene3D" id="3.40.1810.10">
    <property type="entry name" value="Transcription factor, MADS-box"/>
    <property type="match status" value="1"/>
</dbReference>
<evidence type="ECO:0000256" key="4">
    <source>
        <dbReference type="ARBA" id="ARBA00023163"/>
    </source>
</evidence>
<evidence type="ECO:0000313" key="8">
    <source>
        <dbReference type="EMBL" id="CAL1369159.1"/>
    </source>
</evidence>